<comment type="caution">
    <text evidence="9">The sequence shown here is derived from an EMBL/GenBank/DDBJ whole genome shotgun (WGS) entry which is preliminary data.</text>
</comment>
<reference evidence="9 10" key="1">
    <citation type="journal article" date="2017" name="Mol. Plant">
        <title>The Genome of Medicinal Plant Macleaya cordata Provides New Insights into Benzylisoquinoline Alkaloids Metabolism.</title>
        <authorList>
            <person name="Liu X."/>
            <person name="Liu Y."/>
            <person name="Huang P."/>
            <person name="Ma Y."/>
            <person name="Qing Z."/>
            <person name="Tang Q."/>
            <person name="Cao H."/>
            <person name="Cheng P."/>
            <person name="Zheng Y."/>
            <person name="Yuan Z."/>
            <person name="Zhou Y."/>
            <person name="Liu J."/>
            <person name="Tang Z."/>
            <person name="Zhuo Y."/>
            <person name="Zhang Y."/>
            <person name="Yu L."/>
            <person name="Huang J."/>
            <person name="Yang P."/>
            <person name="Peng Q."/>
            <person name="Zhang J."/>
            <person name="Jiang W."/>
            <person name="Zhang Z."/>
            <person name="Lin K."/>
            <person name="Ro D.K."/>
            <person name="Chen X."/>
            <person name="Xiong X."/>
            <person name="Shang Y."/>
            <person name="Huang S."/>
            <person name="Zeng J."/>
        </authorList>
    </citation>
    <scope>NUCLEOTIDE SEQUENCE [LARGE SCALE GENOMIC DNA]</scope>
    <source>
        <strain evidence="10">cv. BLH2017</strain>
        <tissue evidence="9">Root</tissue>
    </source>
</reference>
<evidence type="ECO:0000256" key="1">
    <source>
        <dbReference type="ARBA" id="ARBA00004651"/>
    </source>
</evidence>
<accession>A0A200Q6J5</accession>
<dbReference type="NCBIfam" id="TIGR01569">
    <property type="entry name" value="A_tha_TIGR01569"/>
    <property type="match status" value="1"/>
</dbReference>
<comment type="subcellular location">
    <subcellularLocation>
        <location evidence="1 7">Cell membrane</location>
        <topology evidence="1 7">Multi-pass membrane protein</topology>
    </subcellularLocation>
</comment>
<evidence type="ECO:0000256" key="4">
    <source>
        <dbReference type="ARBA" id="ARBA00022692"/>
    </source>
</evidence>
<dbReference type="PANTHER" id="PTHR36488">
    <property type="entry name" value="CASP-LIKE PROTEIN 1U1"/>
    <property type="match status" value="1"/>
</dbReference>
<dbReference type="OMA" id="TANECRF"/>
<dbReference type="AlphaFoldDB" id="A0A200Q6J5"/>
<feature type="domain" description="Casparian strip membrane protein" evidence="8">
    <location>
        <begin position="51"/>
        <end position="198"/>
    </location>
</feature>
<evidence type="ECO:0000256" key="2">
    <source>
        <dbReference type="ARBA" id="ARBA00007651"/>
    </source>
</evidence>
<gene>
    <name evidence="9" type="ORF">BVC80_1707g171</name>
</gene>
<keyword evidence="10" id="KW-1185">Reference proteome</keyword>
<dbReference type="EMBL" id="MVGT01002978">
    <property type="protein sequence ID" value="OVA06052.1"/>
    <property type="molecule type" value="Genomic_DNA"/>
</dbReference>
<evidence type="ECO:0000256" key="7">
    <source>
        <dbReference type="RuleBase" id="RU361233"/>
    </source>
</evidence>
<keyword evidence="6 7" id="KW-0472">Membrane</keyword>
<dbReference type="InterPro" id="IPR044173">
    <property type="entry name" value="CASPL"/>
</dbReference>
<name>A0A200Q6J5_MACCD</name>
<evidence type="ECO:0000256" key="3">
    <source>
        <dbReference type="ARBA" id="ARBA00022475"/>
    </source>
</evidence>
<keyword evidence="4 7" id="KW-0812">Transmembrane</keyword>
<dbReference type="InParanoid" id="A0A200Q6J5"/>
<dbReference type="FunCoup" id="A0A200Q6J5">
    <property type="interactions" value="245"/>
</dbReference>
<feature type="transmembrane region" description="Helical" evidence="7">
    <location>
        <begin position="189"/>
        <end position="211"/>
    </location>
</feature>
<feature type="transmembrane region" description="Helical" evidence="7">
    <location>
        <begin position="136"/>
        <end position="163"/>
    </location>
</feature>
<keyword evidence="3 7" id="KW-1003">Cell membrane</keyword>
<dbReference type="Pfam" id="PF04535">
    <property type="entry name" value="CASP_dom"/>
    <property type="match status" value="1"/>
</dbReference>
<dbReference type="InterPro" id="IPR006702">
    <property type="entry name" value="CASP_dom"/>
</dbReference>
<dbReference type="STRING" id="56857.A0A200Q6J5"/>
<evidence type="ECO:0000313" key="9">
    <source>
        <dbReference type="EMBL" id="OVA06052.1"/>
    </source>
</evidence>
<evidence type="ECO:0000259" key="8">
    <source>
        <dbReference type="Pfam" id="PF04535"/>
    </source>
</evidence>
<dbReference type="GO" id="GO:0005886">
    <property type="term" value="C:plasma membrane"/>
    <property type="evidence" value="ECO:0007669"/>
    <property type="project" value="UniProtKB-SubCell"/>
</dbReference>
<keyword evidence="5 7" id="KW-1133">Transmembrane helix</keyword>
<evidence type="ECO:0000256" key="6">
    <source>
        <dbReference type="ARBA" id="ARBA00023136"/>
    </source>
</evidence>
<organism evidence="9 10">
    <name type="scientific">Macleaya cordata</name>
    <name type="common">Five-seeded plume-poppy</name>
    <name type="synonym">Bocconia cordata</name>
    <dbReference type="NCBI Taxonomy" id="56857"/>
    <lineage>
        <taxon>Eukaryota</taxon>
        <taxon>Viridiplantae</taxon>
        <taxon>Streptophyta</taxon>
        <taxon>Embryophyta</taxon>
        <taxon>Tracheophyta</taxon>
        <taxon>Spermatophyta</taxon>
        <taxon>Magnoliopsida</taxon>
        <taxon>Ranunculales</taxon>
        <taxon>Papaveraceae</taxon>
        <taxon>Papaveroideae</taxon>
        <taxon>Macleaya</taxon>
    </lineage>
</organism>
<dbReference type="InterPro" id="IPR006459">
    <property type="entry name" value="CASP/CASPL"/>
</dbReference>
<comment type="subunit">
    <text evidence="7">Homodimer and heterodimers.</text>
</comment>
<feature type="transmembrane region" description="Helical" evidence="7">
    <location>
        <begin position="58"/>
        <end position="78"/>
    </location>
</feature>
<dbReference type="Proteomes" id="UP000195402">
    <property type="component" value="Unassembled WGS sequence"/>
</dbReference>
<comment type="similarity">
    <text evidence="2 7">Belongs to the Casparian strip membrane proteins (CASP) family.</text>
</comment>
<evidence type="ECO:0000256" key="5">
    <source>
        <dbReference type="ARBA" id="ARBA00022989"/>
    </source>
</evidence>
<evidence type="ECO:0000313" key="10">
    <source>
        <dbReference type="Proteomes" id="UP000195402"/>
    </source>
</evidence>
<feature type="transmembrane region" description="Helical" evidence="7">
    <location>
        <begin position="98"/>
        <end position="124"/>
    </location>
</feature>
<dbReference type="OrthoDB" id="753675at2759"/>
<dbReference type="PANTHER" id="PTHR36488:SF11">
    <property type="entry name" value="CASP-LIKE PROTEIN"/>
    <property type="match status" value="1"/>
</dbReference>
<protein>
    <recommendedName>
        <fullName evidence="7">CASP-like protein</fullName>
    </recommendedName>
</protein>
<proteinExistence type="inferred from homology"/>
<sequence length="214" mass="22833">MSKTNGATVINVPAEKSTSTTNIGTKEKAVAAAGTVVATTKAIKHKGRWKRGIAILDFLLRLLTIGILLAAAISMGTADQILPFFTNHFQFRARFHDLPALLYFVIANAIAGGYLVLSLPFSIVTIIRPHIVGARILLLVIDTVMIALTSTAAAAAAAIVYLAHTGNSKANWVEICQQFNEFCQQTSGAVVASFVGALVFMILVVMSALVLRKH</sequence>